<dbReference type="Proteomes" id="UP000784294">
    <property type="component" value="Unassembled WGS sequence"/>
</dbReference>
<comment type="caution">
    <text evidence="1">The sequence shown here is derived from an EMBL/GenBank/DDBJ whole genome shotgun (WGS) entry which is preliminary data.</text>
</comment>
<dbReference type="AlphaFoldDB" id="A0A448WSW7"/>
<name>A0A448WSW7_9PLAT</name>
<evidence type="ECO:0000313" key="1">
    <source>
        <dbReference type="EMBL" id="VEL19413.1"/>
    </source>
</evidence>
<sequence>MIDQLLFIHAGQPIAPTPLPGLPLGTHLTIADIGIGRSISCSANVTIDSTDISNTAVLCSPAVRPLCVHASGFCCEPRLIHQHNYQHNRSSSIYQKNCIIRRMHPSICPQAVSHQPVQRDSTHPIYSNTAPLLPLPLSSNLALNKTNLQTNLPNQTSLGLQFIPERKQFTRKMIHALDASQKSKCSRRRQRLSEEDIEQSFRETISSTTATSSPSVSAASIESTTLVSESVNQVSCGNPYAIYAVCGADGEDDYHDEAVFACHSAANIVPFLKTHQTPTLRMETNGFENLDKKRLGQADAPSLEASHSLGPTQYCLASERRLVSTRLLKQHRYEWQFDLF</sequence>
<organism evidence="1 2">
    <name type="scientific">Protopolystoma xenopodis</name>
    <dbReference type="NCBI Taxonomy" id="117903"/>
    <lineage>
        <taxon>Eukaryota</taxon>
        <taxon>Metazoa</taxon>
        <taxon>Spiralia</taxon>
        <taxon>Lophotrochozoa</taxon>
        <taxon>Platyhelminthes</taxon>
        <taxon>Monogenea</taxon>
        <taxon>Polyopisthocotylea</taxon>
        <taxon>Polystomatidea</taxon>
        <taxon>Polystomatidae</taxon>
        <taxon>Protopolystoma</taxon>
    </lineage>
</organism>
<gene>
    <name evidence="1" type="ORF">PXEA_LOCUS12853</name>
</gene>
<accession>A0A448WSW7</accession>
<reference evidence="1" key="1">
    <citation type="submission" date="2018-11" db="EMBL/GenBank/DDBJ databases">
        <authorList>
            <consortium name="Pathogen Informatics"/>
        </authorList>
    </citation>
    <scope>NUCLEOTIDE SEQUENCE</scope>
</reference>
<dbReference type="EMBL" id="CAAALY010041459">
    <property type="protein sequence ID" value="VEL19413.1"/>
    <property type="molecule type" value="Genomic_DNA"/>
</dbReference>
<keyword evidence="2" id="KW-1185">Reference proteome</keyword>
<protein>
    <submittedName>
        <fullName evidence="1">Uncharacterized protein</fullName>
    </submittedName>
</protein>
<evidence type="ECO:0000313" key="2">
    <source>
        <dbReference type="Proteomes" id="UP000784294"/>
    </source>
</evidence>
<proteinExistence type="predicted"/>